<dbReference type="KEGG" id="civ:IMZ16_10080"/>
<keyword evidence="1" id="KW-0472">Membrane</keyword>
<feature type="transmembrane region" description="Helical" evidence="1">
    <location>
        <begin position="32"/>
        <end position="50"/>
    </location>
</feature>
<evidence type="ECO:0000256" key="1">
    <source>
        <dbReference type="SAM" id="Phobius"/>
    </source>
</evidence>
<gene>
    <name evidence="3" type="ORF">IMZ16_10080</name>
</gene>
<dbReference type="SUPFAM" id="SSF88723">
    <property type="entry name" value="PIN domain-like"/>
    <property type="match status" value="1"/>
</dbReference>
<protein>
    <submittedName>
        <fullName evidence="3">PIN domain-containing protein</fullName>
    </submittedName>
</protein>
<keyword evidence="1" id="KW-0812">Transmembrane</keyword>
<dbReference type="Pfam" id="PF01850">
    <property type="entry name" value="PIN"/>
    <property type="match status" value="1"/>
</dbReference>
<dbReference type="Gene3D" id="3.40.50.1010">
    <property type="entry name" value="5'-nuclease"/>
    <property type="match status" value="1"/>
</dbReference>
<keyword evidence="1" id="KW-1133">Transmembrane helix</keyword>
<proteinExistence type="predicted"/>
<name>A0A7M1T4M0_9FLAO</name>
<evidence type="ECO:0000259" key="2">
    <source>
        <dbReference type="Pfam" id="PF01850"/>
    </source>
</evidence>
<dbReference type="AlphaFoldDB" id="A0A7M1T4M0"/>
<evidence type="ECO:0000313" key="4">
    <source>
        <dbReference type="Proteomes" id="UP000593605"/>
    </source>
</evidence>
<dbReference type="InterPro" id="IPR029060">
    <property type="entry name" value="PIN-like_dom_sf"/>
</dbReference>
<reference evidence="3 4" key="1">
    <citation type="submission" date="2020-10" db="EMBL/GenBank/DDBJ databases">
        <title>Complete genome of Cruoricapor ignavus strain M1214 isolated from the blood culture of a febrile patient.</title>
        <authorList>
            <person name="Guglielmino C.J.D."/>
        </authorList>
    </citation>
    <scope>NUCLEOTIDE SEQUENCE [LARGE SCALE GENOMIC DNA]</scope>
    <source>
        <strain evidence="3 4">M1214</strain>
    </source>
</reference>
<dbReference type="InterPro" id="IPR002716">
    <property type="entry name" value="PIN_dom"/>
</dbReference>
<dbReference type="EMBL" id="CP063145">
    <property type="protein sequence ID" value="QOR73832.1"/>
    <property type="molecule type" value="Genomic_DNA"/>
</dbReference>
<sequence length="138" mass="16186">MRYLLDTNIAIFMILGEEDEFSPEVRNILSDFSNTLYISALSVVEIGFLFKRKKIMTQYKSLDALVKSLKEQFYLNILHSSESHLQQYLRLEIAPNHSDQIDQFIVPQAIADQVPHFNSNPQFQAYIPQKLNFVFNRR</sequence>
<accession>A0A7M1T4M0</accession>
<dbReference type="RefSeq" id="WP_193439928.1">
    <property type="nucleotide sequence ID" value="NZ_CP063145.1"/>
</dbReference>
<evidence type="ECO:0000313" key="3">
    <source>
        <dbReference type="EMBL" id="QOR73832.1"/>
    </source>
</evidence>
<organism evidence="3 4">
    <name type="scientific">Cruoricaptor ignavus</name>
    <dbReference type="NCBI Taxonomy" id="1118202"/>
    <lineage>
        <taxon>Bacteria</taxon>
        <taxon>Pseudomonadati</taxon>
        <taxon>Bacteroidota</taxon>
        <taxon>Flavobacteriia</taxon>
        <taxon>Flavobacteriales</taxon>
        <taxon>Weeksellaceae</taxon>
        <taxon>Cruoricaptor</taxon>
    </lineage>
</organism>
<dbReference type="Proteomes" id="UP000593605">
    <property type="component" value="Chromosome"/>
</dbReference>
<feature type="domain" description="PIN" evidence="2">
    <location>
        <begin position="3"/>
        <end position="120"/>
    </location>
</feature>